<dbReference type="PANTHER" id="PTHR23026">
    <property type="entry name" value="NADPH NITROREDUCTASE"/>
    <property type="match status" value="1"/>
</dbReference>
<dbReference type="PANTHER" id="PTHR23026:SF90">
    <property type="entry name" value="IODOTYROSINE DEIODINASE 1"/>
    <property type="match status" value="1"/>
</dbReference>
<dbReference type="GO" id="GO:0016491">
    <property type="term" value="F:oxidoreductase activity"/>
    <property type="evidence" value="ECO:0007669"/>
    <property type="project" value="UniProtKB-KW"/>
</dbReference>
<evidence type="ECO:0000256" key="1">
    <source>
        <dbReference type="ARBA" id="ARBA00022630"/>
    </source>
</evidence>
<accession>A0A4P7VQD7</accession>
<keyword evidence="2" id="KW-0288">FMN</keyword>
<evidence type="ECO:0000313" key="5">
    <source>
        <dbReference type="EMBL" id="QCD36485.1"/>
    </source>
</evidence>
<dbReference type="InterPro" id="IPR050627">
    <property type="entry name" value="Nitroreductase/BluB"/>
</dbReference>
<protein>
    <submittedName>
        <fullName evidence="5">Nitroreductase</fullName>
    </submittedName>
</protein>
<evidence type="ECO:0000259" key="4">
    <source>
        <dbReference type="Pfam" id="PF00881"/>
    </source>
</evidence>
<organism evidence="5 6">
    <name type="scientific">Muribaculum gordoncarteri</name>
    <dbReference type="NCBI Taxonomy" id="2530390"/>
    <lineage>
        <taxon>Bacteria</taxon>
        <taxon>Pseudomonadati</taxon>
        <taxon>Bacteroidota</taxon>
        <taxon>Bacteroidia</taxon>
        <taxon>Bacteroidales</taxon>
        <taxon>Muribaculaceae</taxon>
        <taxon>Muribaculum</taxon>
    </lineage>
</organism>
<dbReference type="KEGG" id="mgod:E7746_11610"/>
<dbReference type="SUPFAM" id="SSF55469">
    <property type="entry name" value="FMN-dependent nitroreductase-like"/>
    <property type="match status" value="1"/>
</dbReference>
<dbReference type="InterPro" id="IPR000415">
    <property type="entry name" value="Nitroreductase-like"/>
</dbReference>
<gene>
    <name evidence="5" type="ORF">E7746_11610</name>
</gene>
<keyword evidence="6" id="KW-1185">Reference proteome</keyword>
<reference evidence="5 6" key="1">
    <citation type="submission" date="2019-02" db="EMBL/GenBank/DDBJ databases">
        <title>Isolation and identification of novel species under the genus Muribaculum.</title>
        <authorList>
            <person name="Miyake S."/>
            <person name="Ding Y."/>
            <person name="Low A."/>
            <person name="Soh M."/>
            <person name="Seedorf H."/>
        </authorList>
    </citation>
    <scope>NUCLEOTIDE SEQUENCE [LARGE SCALE GENOMIC DNA]</scope>
    <source>
        <strain evidence="5 6">TLL-A4</strain>
    </source>
</reference>
<proteinExistence type="predicted"/>
<sequence length="176" mass="19935">MNAYPEFYHLAAERYSCRKYTNAPVSRELIMAVLDTVRLAPSACNKQPWKFLVLDTPELRDIVIRSYSRDWIKEAPVYIVALGLHDEAWHRSFDGKDHTDVDVSIAVEHLCLGAASLGLGTCWVCNFDPAIVREGLNLPDNVEPIAIIPMGYPDSDGTVPEKKRKPFDEIVKWGKY</sequence>
<dbReference type="Proteomes" id="UP000297031">
    <property type="component" value="Chromosome"/>
</dbReference>
<dbReference type="Gene3D" id="3.40.109.10">
    <property type="entry name" value="NADH Oxidase"/>
    <property type="match status" value="1"/>
</dbReference>
<dbReference type="OrthoDB" id="9809288at2"/>
<keyword evidence="3" id="KW-0560">Oxidoreductase</keyword>
<feature type="domain" description="Nitroreductase" evidence="4">
    <location>
        <begin position="67"/>
        <end position="152"/>
    </location>
</feature>
<dbReference type="EMBL" id="CP039393">
    <property type="protein sequence ID" value="QCD36485.1"/>
    <property type="molecule type" value="Genomic_DNA"/>
</dbReference>
<dbReference type="CDD" id="cd20609">
    <property type="entry name" value="nitroreductase"/>
    <property type="match status" value="1"/>
</dbReference>
<evidence type="ECO:0000256" key="2">
    <source>
        <dbReference type="ARBA" id="ARBA00022643"/>
    </source>
</evidence>
<dbReference type="AlphaFoldDB" id="A0A4P7VQD7"/>
<name>A0A4P7VQD7_9BACT</name>
<evidence type="ECO:0000256" key="3">
    <source>
        <dbReference type="ARBA" id="ARBA00023002"/>
    </source>
</evidence>
<dbReference type="RefSeq" id="WP_136410907.1">
    <property type="nucleotide sequence ID" value="NZ_CP039393.1"/>
</dbReference>
<feature type="domain" description="Nitroreductase" evidence="4">
    <location>
        <begin position="12"/>
        <end position="61"/>
    </location>
</feature>
<evidence type="ECO:0000313" key="6">
    <source>
        <dbReference type="Proteomes" id="UP000297031"/>
    </source>
</evidence>
<dbReference type="InterPro" id="IPR029479">
    <property type="entry name" value="Nitroreductase"/>
</dbReference>
<dbReference type="Pfam" id="PF00881">
    <property type="entry name" value="Nitroreductase"/>
    <property type="match status" value="2"/>
</dbReference>
<keyword evidence="1" id="KW-0285">Flavoprotein</keyword>